<dbReference type="InterPro" id="IPR011014">
    <property type="entry name" value="MscS_channel_TM-2"/>
</dbReference>
<dbReference type="Pfam" id="PF21088">
    <property type="entry name" value="MS_channel_1st"/>
    <property type="match status" value="1"/>
</dbReference>
<evidence type="ECO:0000259" key="9">
    <source>
        <dbReference type="Pfam" id="PF21082"/>
    </source>
</evidence>
<dbReference type="InterPro" id="IPR045275">
    <property type="entry name" value="MscS_archaea/bacteria_type"/>
</dbReference>
<proteinExistence type="inferred from homology"/>
<reference evidence="11 12" key="1">
    <citation type="submission" date="2019-03" db="EMBL/GenBank/DDBJ databases">
        <title>Genomic Encyclopedia of Type Strains, Phase IV (KMG-IV): sequencing the most valuable type-strain genomes for metagenomic binning, comparative biology and taxonomic classification.</title>
        <authorList>
            <person name="Goeker M."/>
        </authorList>
    </citation>
    <scope>NUCLEOTIDE SEQUENCE [LARGE SCALE GENOMIC DNA]</scope>
    <source>
        <strain evidence="11 12">DSM 100309</strain>
    </source>
</reference>
<keyword evidence="5 7" id="KW-1133">Transmembrane helix</keyword>
<dbReference type="AlphaFoldDB" id="A0A4R3YDZ4"/>
<dbReference type="GO" id="GO:0005886">
    <property type="term" value="C:plasma membrane"/>
    <property type="evidence" value="ECO:0007669"/>
    <property type="project" value="UniProtKB-SubCell"/>
</dbReference>
<dbReference type="Gene3D" id="2.30.30.60">
    <property type="match status" value="1"/>
</dbReference>
<evidence type="ECO:0000256" key="6">
    <source>
        <dbReference type="ARBA" id="ARBA00023136"/>
    </source>
</evidence>
<keyword evidence="7" id="KW-0813">Transport</keyword>
<comment type="similarity">
    <text evidence="2 7">Belongs to the MscS (TC 1.A.23) family.</text>
</comment>
<protein>
    <recommendedName>
        <fullName evidence="7">Small-conductance mechanosensitive channel</fullName>
    </recommendedName>
</protein>
<keyword evidence="4 7" id="KW-0812">Transmembrane</keyword>
<dbReference type="InterPro" id="IPR010920">
    <property type="entry name" value="LSM_dom_sf"/>
</dbReference>
<evidence type="ECO:0000259" key="8">
    <source>
        <dbReference type="Pfam" id="PF00924"/>
    </source>
</evidence>
<dbReference type="SUPFAM" id="SSF50182">
    <property type="entry name" value="Sm-like ribonucleoproteins"/>
    <property type="match status" value="1"/>
</dbReference>
<sequence>MEQIFQHLADRFSPEAIGSYLSRVLPELITAVVTFLVFYIVWKGLSNAFRLFRTRAKLDETLAGFIQSVLKIGILTVGAITALNEIGFNVTSILTSLGVLGLTLGFAAKDTLSNLISGIFIFWDRPFVLGDLIEIDGKYGKVTNITMRSTRIVTPDGKMLAIPNSVMANSAVASYTNFPHLRIDVELTIGPREQFDHVRKVFLDVIKDDPRFMNTPEPVMVVTAIGDYNVTTQFRVWIDDETQHISRRFELRERLFEAFRKSGIDMPYQTIQLAPVEFLHAPAQVS</sequence>
<gene>
    <name evidence="11" type="ORF">EDC63_101256</name>
</gene>
<name>A0A4R3YDZ4_9PROT</name>
<dbReference type="InterPro" id="IPR049142">
    <property type="entry name" value="MS_channel_1st"/>
</dbReference>
<dbReference type="InterPro" id="IPR049278">
    <property type="entry name" value="MS_channel_C"/>
</dbReference>
<feature type="transmembrane region" description="Helical" evidence="7">
    <location>
        <begin position="86"/>
        <end position="107"/>
    </location>
</feature>
<dbReference type="GO" id="GO:0008381">
    <property type="term" value="F:mechanosensitive monoatomic ion channel activity"/>
    <property type="evidence" value="ECO:0007669"/>
    <property type="project" value="InterPro"/>
</dbReference>
<dbReference type="InterPro" id="IPR023408">
    <property type="entry name" value="MscS_beta-dom_sf"/>
</dbReference>
<dbReference type="SUPFAM" id="SSF82861">
    <property type="entry name" value="Mechanosensitive channel protein MscS (YggB), transmembrane region"/>
    <property type="match status" value="1"/>
</dbReference>
<comment type="subunit">
    <text evidence="7">Homoheptamer.</text>
</comment>
<feature type="domain" description="Mechanosensitive ion channel MscS" evidence="8">
    <location>
        <begin position="110"/>
        <end position="174"/>
    </location>
</feature>
<keyword evidence="6 7" id="KW-0472">Membrane</keyword>
<evidence type="ECO:0000256" key="2">
    <source>
        <dbReference type="ARBA" id="ARBA00008017"/>
    </source>
</evidence>
<dbReference type="Pfam" id="PF21082">
    <property type="entry name" value="MS_channel_3rd"/>
    <property type="match status" value="1"/>
</dbReference>
<keyword evidence="3" id="KW-1003">Cell membrane</keyword>
<comment type="function">
    <text evidence="7">Mechanosensitive channel that participates in the regulation of osmotic pressure changes within the cell, opening in response to stretch forces in the membrane lipid bilayer, without the need for other proteins. Contributes to normal resistance to hypoosmotic shock. Forms an ion channel of 1.0 nanosiemens conductance with a slight preference for anions.</text>
</comment>
<evidence type="ECO:0000313" key="12">
    <source>
        <dbReference type="Proteomes" id="UP000295367"/>
    </source>
</evidence>
<evidence type="ECO:0000256" key="1">
    <source>
        <dbReference type="ARBA" id="ARBA00004651"/>
    </source>
</evidence>
<dbReference type="PANTHER" id="PTHR30221:SF1">
    <property type="entry name" value="SMALL-CONDUCTANCE MECHANOSENSITIVE CHANNEL"/>
    <property type="match status" value="1"/>
</dbReference>
<dbReference type="Proteomes" id="UP000295367">
    <property type="component" value="Unassembled WGS sequence"/>
</dbReference>
<dbReference type="InterPro" id="IPR011066">
    <property type="entry name" value="MscS_channel_C_sf"/>
</dbReference>
<keyword evidence="7" id="KW-0406">Ion transport</keyword>
<evidence type="ECO:0000313" key="11">
    <source>
        <dbReference type="EMBL" id="TCV90286.1"/>
    </source>
</evidence>
<feature type="domain" description="Mechanosensitive ion channel transmembrane helices 2/3" evidence="10">
    <location>
        <begin position="69"/>
        <end position="109"/>
    </location>
</feature>
<feature type="transmembrane region" description="Helical" evidence="7">
    <location>
        <begin position="62"/>
        <end position="80"/>
    </location>
</feature>
<keyword evidence="7" id="KW-0407">Ion channel</keyword>
<accession>A0A4R3YDZ4</accession>
<dbReference type="InterPro" id="IPR006685">
    <property type="entry name" value="MscS_channel_2nd"/>
</dbReference>
<dbReference type="Gene3D" id="3.30.70.100">
    <property type="match status" value="1"/>
</dbReference>
<comment type="subcellular location">
    <subcellularLocation>
        <location evidence="7">Cell inner membrane</location>
        <topology evidence="7">Multi-pass membrane protein</topology>
    </subcellularLocation>
    <subcellularLocation>
        <location evidence="1">Cell membrane</location>
        <topology evidence="1">Multi-pass membrane protein</topology>
    </subcellularLocation>
</comment>
<keyword evidence="12" id="KW-1185">Reference proteome</keyword>
<dbReference type="OrthoDB" id="9775207at2"/>
<evidence type="ECO:0000259" key="10">
    <source>
        <dbReference type="Pfam" id="PF21088"/>
    </source>
</evidence>
<dbReference type="SUPFAM" id="SSF82689">
    <property type="entry name" value="Mechanosensitive channel protein MscS (YggB), C-terminal domain"/>
    <property type="match status" value="1"/>
</dbReference>
<comment type="caution">
    <text evidence="11">The sequence shown here is derived from an EMBL/GenBank/DDBJ whole genome shotgun (WGS) entry which is preliminary data.</text>
</comment>
<dbReference type="Gene3D" id="1.10.287.1260">
    <property type="match status" value="1"/>
</dbReference>
<feature type="domain" description="Mechanosensitive ion channel MscS C-terminal" evidence="9">
    <location>
        <begin position="192"/>
        <end position="266"/>
    </location>
</feature>
<comment type="caution">
    <text evidence="7">Lacks conserved residue(s) required for the propagation of feature annotation.</text>
</comment>
<dbReference type="RefSeq" id="WP_124947751.1">
    <property type="nucleotide sequence ID" value="NZ_BHVT01000073.1"/>
</dbReference>
<evidence type="ECO:0000256" key="4">
    <source>
        <dbReference type="ARBA" id="ARBA00022692"/>
    </source>
</evidence>
<dbReference type="Pfam" id="PF00924">
    <property type="entry name" value="MS_channel_2nd"/>
    <property type="match status" value="1"/>
</dbReference>
<evidence type="ECO:0000256" key="3">
    <source>
        <dbReference type="ARBA" id="ARBA00022475"/>
    </source>
</evidence>
<keyword evidence="7" id="KW-0997">Cell inner membrane</keyword>
<evidence type="ECO:0000256" key="7">
    <source>
        <dbReference type="RuleBase" id="RU369025"/>
    </source>
</evidence>
<evidence type="ECO:0000256" key="5">
    <source>
        <dbReference type="ARBA" id="ARBA00022989"/>
    </source>
</evidence>
<feature type="transmembrane region" description="Helical" evidence="7">
    <location>
        <begin position="20"/>
        <end position="42"/>
    </location>
</feature>
<dbReference type="EMBL" id="SMCO01000001">
    <property type="protein sequence ID" value="TCV90286.1"/>
    <property type="molecule type" value="Genomic_DNA"/>
</dbReference>
<organism evidence="11 12">
    <name type="scientific">Sulfurirhabdus autotrophica</name>
    <dbReference type="NCBI Taxonomy" id="1706046"/>
    <lineage>
        <taxon>Bacteria</taxon>
        <taxon>Pseudomonadati</taxon>
        <taxon>Pseudomonadota</taxon>
        <taxon>Betaproteobacteria</taxon>
        <taxon>Nitrosomonadales</taxon>
        <taxon>Sulfuricellaceae</taxon>
        <taxon>Sulfurirhabdus</taxon>
    </lineage>
</organism>
<dbReference type="PANTHER" id="PTHR30221">
    <property type="entry name" value="SMALL-CONDUCTANCE MECHANOSENSITIVE CHANNEL"/>
    <property type="match status" value="1"/>
</dbReference>